<dbReference type="Pfam" id="PF13304">
    <property type="entry name" value="AAA_21"/>
    <property type="match status" value="1"/>
</dbReference>
<dbReference type="Gene3D" id="3.40.50.300">
    <property type="entry name" value="P-loop containing nucleotide triphosphate hydrolases"/>
    <property type="match status" value="2"/>
</dbReference>
<proteinExistence type="predicted"/>
<evidence type="ECO:0000313" key="4">
    <source>
        <dbReference type="Proteomes" id="UP000317715"/>
    </source>
</evidence>
<dbReference type="OrthoDB" id="104167at2"/>
<dbReference type="GO" id="GO:0016887">
    <property type="term" value="F:ATP hydrolysis activity"/>
    <property type="evidence" value="ECO:0007669"/>
    <property type="project" value="InterPro"/>
</dbReference>
<dbReference type="InterPro" id="IPR014555">
    <property type="entry name" value="RecF-like"/>
</dbReference>
<dbReference type="GO" id="GO:0009432">
    <property type="term" value="P:SOS response"/>
    <property type="evidence" value="ECO:0007669"/>
    <property type="project" value="UniProtKB-KW"/>
</dbReference>
<dbReference type="InterPro" id="IPR027417">
    <property type="entry name" value="P-loop_NTPase"/>
</dbReference>
<dbReference type="AlphaFoldDB" id="A0A4Y3NK31"/>
<evidence type="ECO:0000256" key="1">
    <source>
        <dbReference type="ARBA" id="ARBA00023236"/>
    </source>
</evidence>
<sequence length="402" mass="43718">MIKALAIANYRSIRDLAMELHGLDIVTGANGSGKSSLYRALRLLAECAGGDSGNVVGSLARDGGLASTLWAGPESISEAMRRGEVPVQGTVRRESVNLKLGYSGDDFGYLVDLGMPVSSGAGFDPETGRSRPSAFSLDPEIKREQIFSGPVARPGSLLVDRRGSLAKLRGPDGEWAELSRRLDTFQSLLTEVSDQDRAPEVLRVRDSVRSWRFYDHFRTDAEAPARQEQIGTRTPVLHHTGRDLAAALQTLREVGFERQLDAAVDHAFPGSRLEIAISDGRFSVELRQPGMLRPMKAAELSDGTLRFLLLTAALLTPRPPELMVLNEPETSLHVDLMPALAGLIVQASANSQMIVVTHSEALLKALRDSGSAHEHELYKDLGETRIKGLGALEGPSWSWPKR</sequence>
<gene>
    <name evidence="3" type="ORF">AAU01_22030</name>
</gene>
<accession>A0A4Y3NK31</accession>
<name>A0A4Y3NK31_PAEAU</name>
<protein>
    <recommendedName>
        <fullName evidence="2">ATPase AAA-type core domain-containing protein</fullName>
    </recommendedName>
</protein>
<reference evidence="3 4" key="1">
    <citation type="submission" date="2019-06" db="EMBL/GenBank/DDBJ databases">
        <title>Whole genome shotgun sequence of Paenarthrobacter aurescens NBRC 12136.</title>
        <authorList>
            <person name="Hosoyama A."/>
            <person name="Uohara A."/>
            <person name="Ohji S."/>
            <person name="Ichikawa N."/>
        </authorList>
    </citation>
    <scope>NUCLEOTIDE SEQUENCE [LARGE SCALE GENOMIC DNA]</scope>
    <source>
        <strain evidence="3 4">NBRC 12136</strain>
    </source>
</reference>
<feature type="domain" description="ATPase AAA-type core" evidence="2">
    <location>
        <begin position="26"/>
        <end position="363"/>
    </location>
</feature>
<evidence type="ECO:0000259" key="2">
    <source>
        <dbReference type="Pfam" id="PF13304"/>
    </source>
</evidence>
<dbReference type="PIRSF" id="PIRSF029347">
    <property type="entry name" value="RecF"/>
    <property type="match status" value="1"/>
</dbReference>
<dbReference type="GO" id="GO:0005524">
    <property type="term" value="F:ATP binding"/>
    <property type="evidence" value="ECO:0007669"/>
    <property type="project" value="InterPro"/>
</dbReference>
<evidence type="ECO:0000313" key="3">
    <source>
        <dbReference type="EMBL" id="GEB19448.1"/>
    </source>
</evidence>
<dbReference type="PANTHER" id="PTHR32182">
    <property type="entry name" value="DNA REPLICATION AND REPAIR PROTEIN RECF"/>
    <property type="match status" value="1"/>
</dbReference>
<dbReference type="FunFam" id="3.40.50.300:FF:002708">
    <property type="entry name" value="FeS assembly ATPase SufC"/>
    <property type="match status" value="1"/>
</dbReference>
<organism evidence="3 4">
    <name type="scientific">Paenarthrobacter aurescens</name>
    <name type="common">Arthrobacter aurescens</name>
    <dbReference type="NCBI Taxonomy" id="43663"/>
    <lineage>
        <taxon>Bacteria</taxon>
        <taxon>Bacillati</taxon>
        <taxon>Actinomycetota</taxon>
        <taxon>Actinomycetes</taxon>
        <taxon>Micrococcales</taxon>
        <taxon>Micrococcaceae</taxon>
        <taxon>Paenarthrobacter</taxon>
    </lineage>
</organism>
<dbReference type="EMBL" id="BJMD01000012">
    <property type="protein sequence ID" value="GEB19448.1"/>
    <property type="molecule type" value="Genomic_DNA"/>
</dbReference>
<dbReference type="GO" id="GO:0000731">
    <property type="term" value="P:DNA synthesis involved in DNA repair"/>
    <property type="evidence" value="ECO:0007669"/>
    <property type="project" value="TreeGrafter"/>
</dbReference>
<dbReference type="FunFam" id="3.40.50.300:FF:002534">
    <property type="entry name" value="Putative RecF protein"/>
    <property type="match status" value="1"/>
</dbReference>
<dbReference type="RefSeq" id="WP_141283657.1">
    <property type="nucleotide sequence ID" value="NZ_BAAAWK010000001.1"/>
</dbReference>
<comment type="caution">
    <text evidence="3">The sequence shown here is derived from an EMBL/GenBank/DDBJ whole genome shotgun (WGS) entry which is preliminary data.</text>
</comment>
<dbReference type="GO" id="GO:0006302">
    <property type="term" value="P:double-strand break repair"/>
    <property type="evidence" value="ECO:0007669"/>
    <property type="project" value="TreeGrafter"/>
</dbReference>
<keyword evidence="1" id="KW-0742">SOS response</keyword>
<dbReference type="PANTHER" id="PTHR32182:SF25">
    <property type="entry name" value="SLR1056 PROTEIN"/>
    <property type="match status" value="1"/>
</dbReference>
<dbReference type="InterPro" id="IPR003959">
    <property type="entry name" value="ATPase_AAA_core"/>
</dbReference>
<keyword evidence="4" id="KW-1185">Reference proteome</keyword>
<keyword evidence="1" id="KW-0227">DNA damage</keyword>
<dbReference type="Proteomes" id="UP000317715">
    <property type="component" value="Unassembled WGS sequence"/>
</dbReference>
<dbReference type="GeneID" id="97300359"/>
<dbReference type="SUPFAM" id="SSF52540">
    <property type="entry name" value="P-loop containing nucleoside triphosphate hydrolases"/>
    <property type="match status" value="1"/>
</dbReference>